<gene>
    <name evidence="18" type="ORF">EBB59_09075</name>
</gene>
<evidence type="ECO:0000256" key="5">
    <source>
        <dbReference type="ARBA" id="ARBA00022692"/>
    </source>
</evidence>
<dbReference type="Pfam" id="PF00593">
    <property type="entry name" value="TonB_dep_Rec_b-barrel"/>
    <property type="match status" value="1"/>
</dbReference>
<dbReference type="Gene3D" id="2.40.170.20">
    <property type="entry name" value="TonB-dependent receptor, beta-barrel domain"/>
    <property type="match status" value="1"/>
</dbReference>
<organism evidence="18 19">
    <name type="scientific">Solilutibacter pythonis</name>
    <dbReference type="NCBI Taxonomy" id="2483112"/>
    <lineage>
        <taxon>Bacteria</taxon>
        <taxon>Pseudomonadati</taxon>
        <taxon>Pseudomonadota</taxon>
        <taxon>Gammaproteobacteria</taxon>
        <taxon>Lysobacterales</taxon>
        <taxon>Lysobacteraceae</taxon>
        <taxon>Solilutibacter</taxon>
    </lineage>
</organism>
<dbReference type="InterPro" id="IPR039426">
    <property type="entry name" value="TonB-dep_rcpt-like"/>
</dbReference>
<reference evidence="18 19" key="1">
    <citation type="submission" date="2018-10" db="EMBL/GenBank/DDBJ databases">
        <title>Proposal of Lysobacter pythonis sp. nov. isolated from royal pythons (Python regius).</title>
        <authorList>
            <person name="Hans-Juergen B."/>
            <person name="Huptas C."/>
            <person name="Sandra B."/>
            <person name="Igor L."/>
            <person name="Joachim S."/>
            <person name="Siegfried S."/>
            <person name="Mareike W."/>
            <person name="Peter K."/>
        </authorList>
    </citation>
    <scope>NUCLEOTIDE SEQUENCE [LARGE SCALE GENOMIC DNA]</scope>
    <source>
        <strain evidence="18 19">4284/11</strain>
    </source>
</reference>
<evidence type="ECO:0000313" key="18">
    <source>
        <dbReference type="EMBL" id="RMH90919.1"/>
    </source>
</evidence>
<evidence type="ECO:0000256" key="7">
    <source>
        <dbReference type="ARBA" id="ARBA00023004"/>
    </source>
</evidence>
<evidence type="ECO:0000256" key="15">
    <source>
        <dbReference type="SAM" id="SignalP"/>
    </source>
</evidence>
<keyword evidence="5 12" id="KW-0812">Transmembrane</keyword>
<dbReference type="EMBL" id="RFLY01000012">
    <property type="protein sequence ID" value="RMH90919.1"/>
    <property type="molecule type" value="Genomic_DNA"/>
</dbReference>
<evidence type="ECO:0000256" key="2">
    <source>
        <dbReference type="ARBA" id="ARBA00022448"/>
    </source>
</evidence>
<keyword evidence="6 15" id="KW-0732">Signal</keyword>
<keyword evidence="9 13" id="KW-0798">TonB box</keyword>
<keyword evidence="18" id="KW-0675">Receptor</keyword>
<dbReference type="CDD" id="cd01347">
    <property type="entry name" value="ligand_gated_channel"/>
    <property type="match status" value="1"/>
</dbReference>
<keyword evidence="19" id="KW-1185">Reference proteome</keyword>
<comment type="subcellular location">
    <subcellularLocation>
        <location evidence="1 12">Cell outer membrane</location>
        <topology evidence="1 12">Multi-pass membrane protein</topology>
    </subcellularLocation>
</comment>
<comment type="similarity">
    <text evidence="12 13">Belongs to the TonB-dependent receptor family.</text>
</comment>
<dbReference type="InterPro" id="IPR036942">
    <property type="entry name" value="Beta-barrel_TonB_sf"/>
</dbReference>
<feature type="chain" id="PRO_5018247364" evidence="15">
    <location>
        <begin position="27"/>
        <end position="680"/>
    </location>
</feature>
<keyword evidence="3 12" id="KW-1134">Transmembrane beta strand</keyword>
<dbReference type="PANTHER" id="PTHR32552">
    <property type="entry name" value="FERRICHROME IRON RECEPTOR-RELATED"/>
    <property type="match status" value="1"/>
</dbReference>
<dbReference type="InterPro" id="IPR000531">
    <property type="entry name" value="Beta-barrel_TonB"/>
</dbReference>
<dbReference type="SUPFAM" id="SSF56935">
    <property type="entry name" value="Porins"/>
    <property type="match status" value="1"/>
</dbReference>
<dbReference type="Gene3D" id="2.170.130.10">
    <property type="entry name" value="TonB-dependent receptor, plug domain"/>
    <property type="match status" value="1"/>
</dbReference>
<keyword evidence="11 12" id="KW-0998">Cell outer membrane</keyword>
<dbReference type="GO" id="GO:0015344">
    <property type="term" value="F:siderophore uptake transmembrane transporter activity"/>
    <property type="evidence" value="ECO:0007669"/>
    <property type="project" value="TreeGrafter"/>
</dbReference>
<comment type="caution">
    <text evidence="18">The sequence shown here is derived from an EMBL/GenBank/DDBJ whole genome shotgun (WGS) entry which is preliminary data.</text>
</comment>
<keyword evidence="10 12" id="KW-0472">Membrane</keyword>
<dbReference type="GO" id="GO:0009279">
    <property type="term" value="C:cell outer membrane"/>
    <property type="evidence" value="ECO:0007669"/>
    <property type="project" value="UniProtKB-SubCell"/>
</dbReference>
<evidence type="ECO:0000256" key="3">
    <source>
        <dbReference type="ARBA" id="ARBA00022452"/>
    </source>
</evidence>
<keyword evidence="4" id="KW-0410">Iron transport</keyword>
<name>A0A3M2HU32_9GAMM</name>
<evidence type="ECO:0000256" key="1">
    <source>
        <dbReference type="ARBA" id="ARBA00004571"/>
    </source>
</evidence>
<dbReference type="InterPro" id="IPR012910">
    <property type="entry name" value="Plug_dom"/>
</dbReference>
<evidence type="ECO:0000256" key="11">
    <source>
        <dbReference type="ARBA" id="ARBA00023237"/>
    </source>
</evidence>
<keyword evidence="2 12" id="KW-0813">Transport</keyword>
<evidence type="ECO:0000256" key="4">
    <source>
        <dbReference type="ARBA" id="ARBA00022496"/>
    </source>
</evidence>
<dbReference type="RefSeq" id="WP_122101843.1">
    <property type="nucleotide sequence ID" value="NZ_RFLY01000012.1"/>
</dbReference>
<dbReference type="Pfam" id="PF07715">
    <property type="entry name" value="Plug"/>
    <property type="match status" value="1"/>
</dbReference>
<feature type="domain" description="TonB-dependent receptor-like beta-barrel" evidence="16">
    <location>
        <begin position="262"/>
        <end position="640"/>
    </location>
</feature>
<evidence type="ECO:0000256" key="9">
    <source>
        <dbReference type="ARBA" id="ARBA00023077"/>
    </source>
</evidence>
<evidence type="ECO:0000256" key="10">
    <source>
        <dbReference type="ARBA" id="ARBA00023136"/>
    </source>
</evidence>
<evidence type="ECO:0000259" key="16">
    <source>
        <dbReference type="Pfam" id="PF00593"/>
    </source>
</evidence>
<evidence type="ECO:0000256" key="12">
    <source>
        <dbReference type="PROSITE-ProRule" id="PRU01360"/>
    </source>
</evidence>
<keyword evidence="7" id="KW-0408">Iron</keyword>
<evidence type="ECO:0000259" key="17">
    <source>
        <dbReference type="Pfam" id="PF07715"/>
    </source>
</evidence>
<evidence type="ECO:0000256" key="13">
    <source>
        <dbReference type="RuleBase" id="RU003357"/>
    </source>
</evidence>
<dbReference type="Proteomes" id="UP000275012">
    <property type="component" value="Unassembled WGS sequence"/>
</dbReference>
<dbReference type="OrthoDB" id="9760620at2"/>
<dbReference type="AlphaFoldDB" id="A0A3M2HU32"/>
<feature type="domain" description="TonB-dependent receptor plug" evidence="17">
    <location>
        <begin position="62"/>
        <end position="167"/>
    </location>
</feature>
<dbReference type="InterPro" id="IPR037066">
    <property type="entry name" value="Plug_dom_sf"/>
</dbReference>
<protein>
    <submittedName>
        <fullName evidence="18">TonB-dependent receptor</fullName>
    </submittedName>
</protein>
<evidence type="ECO:0000256" key="14">
    <source>
        <dbReference type="SAM" id="MobiDB-lite"/>
    </source>
</evidence>
<evidence type="ECO:0000256" key="8">
    <source>
        <dbReference type="ARBA" id="ARBA00023065"/>
    </source>
</evidence>
<accession>A0A3M2HU32</accession>
<feature type="region of interest" description="Disordered" evidence="14">
    <location>
        <begin position="358"/>
        <end position="382"/>
    </location>
</feature>
<feature type="signal peptide" evidence="15">
    <location>
        <begin position="1"/>
        <end position="26"/>
    </location>
</feature>
<keyword evidence="8" id="KW-0406">Ion transport</keyword>
<dbReference type="PANTHER" id="PTHR32552:SF68">
    <property type="entry name" value="FERRICHROME OUTER MEMBRANE TRANSPORTER_PHAGE RECEPTOR"/>
    <property type="match status" value="1"/>
</dbReference>
<dbReference type="PROSITE" id="PS52016">
    <property type="entry name" value="TONB_DEPENDENT_REC_3"/>
    <property type="match status" value="1"/>
</dbReference>
<evidence type="ECO:0000313" key="19">
    <source>
        <dbReference type="Proteomes" id="UP000275012"/>
    </source>
</evidence>
<sequence length="680" mass="73906">MEHRFSLSLCAVAVVGALGLAQPASARPPVSLSRVEVRGSASTDAQAAKALEESRAALAKRAGATAVIDARSYLDGRAATAVDALAYAPGVLAQTRHGQDARLSIRGSGVQRGFLLRGIQLYQDGIPLNHTDGAGDFQAIDPVATRHIEIWRGANALEYGANGLGGAVNFVSPTGLTAPAAALRVQAGAFGQRQAHAQLAHQGKRMDGFASLSHSEQDGWREQSSYRTGRFSGNLGARLSDGLELRGFLSYVDSALRMPGSLTRAAMDADPRQAAPRYVSLNARNDYTQTRGALRLDWQPDADLRWTTSLYSSGRDRFHAMVFGILQQDLRNTGLDSRLAAEFGTQALTRRLVTGFSSSRMSGEERRNRNVDGGLGAPTGRNRLNARQHTLYGEYTHGLNARWALQAGLQVMRASRKLDNLTMPASSYDVKFNGTSPKLGVLYTASPASQWFANISGSYEAPPFGEVMYRPANPLAKAQGATTMELGWRGRNDRWNWDAVLYRANVRRELLSLTDASGVALGTVNADRTLHQGVEFSATGTLAPGWALRGQYLYNDFRFDGDPVYGRRRLAGIPPHLLRTELQWQATSRLKVSPSLDWQPSRTWVDHANTVSADGFALLGLTLDGEFGGGWKWFVEGRNLTNRKYVATTAVQANARGRDGAYYFPGDGRGIYAGLTWRTP</sequence>
<evidence type="ECO:0000256" key="6">
    <source>
        <dbReference type="ARBA" id="ARBA00022729"/>
    </source>
</evidence>
<proteinExistence type="inferred from homology"/>